<dbReference type="PANTHER" id="PTHR31107:SF2">
    <property type="entry name" value="CYTOCHROME C OXIDASE ASSEMBLY FACTOR 8"/>
    <property type="match status" value="1"/>
</dbReference>
<evidence type="ECO:0000313" key="7">
    <source>
        <dbReference type="EMBL" id="KAG8449289.1"/>
    </source>
</evidence>
<keyword evidence="6" id="KW-0472">Membrane</keyword>
<evidence type="ECO:0000256" key="6">
    <source>
        <dbReference type="ARBA" id="ARBA00023136"/>
    </source>
</evidence>
<dbReference type="Proteomes" id="UP000812440">
    <property type="component" value="Chromosome 8_10"/>
</dbReference>
<comment type="subcellular location">
    <subcellularLocation>
        <location evidence="1">Mitochondrion inner membrane</location>
        <topology evidence="1">Peripheral membrane protein</topology>
        <orientation evidence="1">Matrix side</orientation>
    </subcellularLocation>
</comment>
<evidence type="ECO:0000313" key="8">
    <source>
        <dbReference type="Proteomes" id="UP000812440"/>
    </source>
</evidence>
<comment type="caution">
    <text evidence="7">The sequence shown here is derived from an EMBL/GenBank/DDBJ whole genome shotgun (WGS) entry which is preliminary data.</text>
</comment>
<dbReference type="InterPro" id="IPR018796">
    <property type="entry name" value="COA8"/>
</dbReference>
<evidence type="ECO:0000256" key="1">
    <source>
        <dbReference type="ARBA" id="ARBA00004443"/>
    </source>
</evidence>
<evidence type="ECO:0000256" key="2">
    <source>
        <dbReference type="ARBA" id="ARBA00005453"/>
    </source>
</evidence>
<keyword evidence="3" id="KW-0999">Mitochondrion inner membrane</keyword>
<proteinExistence type="inferred from homology"/>
<dbReference type="OrthoDB" id="6246201at2759"/>
<gene>
    <name evidence="7" type="ORF">GDO86_016088</name>
</gene>
<evidence type="ECO:0000256" key="5">
    <source>
        <dbReference type="ARBA" id="ARBA00023128"/>
    </source>
</evidence>
<keyword evidence="8" id="KW-1185">Reference proteome</keyword>
<keyword evidence="4" id="KW-0809">Transit peptide</keyword>
<comment type="similarity">
    <text evidence="2">Belongs to the COA8 family.</text>
</comment>
<organism evidence="7 8">
    <name type="scientific">Hymenochirus boettgeri</name>
    <name type="common">Congo dwarf clawed frog</name>
    <dbReference type="NCBI Taxonomy" id="247094"/>
    <lineage>
        <taxon>Eukaryota</taxon>
        <taxon>Metazoa</taxon>
        <taxon>Chordata</taxon>
        <taxon>Craniata</taxon>
        <taxon>Vertebrata</taxon>
        <taxon>Euteleostomi</taxon>
        <taxon>Amphibia</taxon>
        <taxon>Batrachia</taxon>
        <taxon>Anura</taxon>
        <taxon>Pipoidea</taxon>
        <taxon>Pipidae</taxon>
        <taxon>Pipinae</taxon>
        <taxon>Hymenochirus</taxon>
    </lineage>
</organism>
<evidence type="ECO:0000256" key="4">
    <source>
        <dbReference type="ARBA" id="ARBA00022946"/>
    </source>
</evidence>
<keyword evidence="5" id="KW-0496">Mitochondrion</keyword>
<name>A0A8T2JVL4_9PIPI</name>
<dbReference type="AlphaFoldDB" id="A0A8T2JVL4"/>
<dbReference type="GO" id="GO:0005743">
    <property type="term" value="C:mitochondrial inner membrane"/>
    <property type="evidence" value="ECO:0007669"/>
    <property type="project" value="UniProtKB-SubCell"/>
</dbReference>
<evidence type="ECO:0008006" key="9">
    <source>
        <dbReference type="Google" id="ProtNLM"/>
    </source>
</evidence>
<accession>A0A8T2JVL4</accession>
<dbReference type="Pfam" id="PF10231">
    <property type="entry name" value="COA8"/>
    <property type="match status" value="1"/>
</dbReference>
<reference evidence="7" key="1">
    <citation type="thesis" date="2020" institute="ProQuest LLC" country="789 East Eisenhower Parkway, Ann Arbor, MI, USA">
        <title>Comparative Genomics and Chromosome Evolution.</title>
        <authorList>
            <person name="Mudd A.B."/>
        </authorList>
    </citation>
    <scope>NUCLEOTIDE SEQUENCE</scope>
    <source>
        <strain evidence="7">Female2</strain>
        <tissue evidence="7">Blood</tissue>
    </source>
</reference>
<dbReference type="EMBL" id="JAACNH010000003">
    <property type="protein sequence ID" value="KAG8449289.1"/>
    <property type="molecule type" value="Genomic_DNA"/>
</dbReference>
<dbReference type="GO" id="GO:0097193">
    <property type="term" value="P:intrinsic apoptotic signaling pathway"/>
    <property type="evidence" value="ECO:0007669"/>
    <property type="project" value="InterPro"/>
</dbReference>
<dbReference type="PANTHER" id="PTHR31107">
    <property type="entry name" value="APOPTOGENIC PROTEIN 1, MITOCHONDRIAL"/>
    <property type="match status" value="1"/>
</dbReference>
<evidence type="ECO:0000256" key="3">
    <source>
        <dbReference type="ARBA" id="ARBA00022792"/>
    </source>
</evidence>
<protein>
    <recommendedName>
        <fullName evidence="9">Apoptogenic protein 1, mitochondrial</fullName>
    </recommendedName>
</protein>
<sequence>MAGACRRVNGVVGVTRTVLFHFIRHGHSEGAVSGAVQVKTVNFCPPSSSICDWIGPPDRYSNLRPICYFIPKHESVLERKLRELRQDTQDWNQRFWANQNLTFTKDKEEFIISKLKSLGLGERDEEGRKRTLNAEEMADFYKDFLAKNFEKHSQYNREWYKRNFTITFMMGQVVLQRTWKKLFWKNAKKVH</sequence>